<evidence type="ECO:0000313" key="5">
    <source>
        <dbReference type="EMBL" id="MDR7327786.1"/>
    </source>
</evidence>
<dbReference type="EMBL" id="JAVDYC010000001">
    <property type="protein sequence ID" value="MDR7327786.1"/>
    <property type="molecule type" value="Genomic_DNA"/>
</dbReference>
<name>A0AAE3ZZP9_9ACTN</name>
<evidence type="ECO:0000313" key="6">
    <source>
        <dbReference type="Proteomes" id="UP001183629"/>
    </source>
</evidence>
<dbReference type="InterPro" id="IPR001466">
    <property type="entry name" value="Beta-lactam-related"/>
</dbReference>
<comment type="caution">
    <text evidence="5">The sequence shown here is derived from an EMBL/GenBank/DDBJ whole genome shotgun (WGS) entry which is preliminary data.</text>
</comment>
<gene>
    <name evidence="5" type="ORF">J2S44_008036</name>
</gene>
<feature type="domain" description="Beta-lactamase-related" evidence="4">
    <location>
        <begin position="41"/>
        <end position="358"/>
    </location>
</feature>
<dbReference type="AlphaFoldDB" id="A0AAE3ZZP9"/>
<proteinExistence type="predicted"/>
<keyword evidence="3" id="KW-0732">Signal</keyword>
<dbReference type="SUPFAM" id="SSF56601">
    <property type="entry name" value="beta-lactamase/transpeptidase-like"/>
    <property type="match status" value="1"/>
</dbReference>
<feature type="transmembrane region" description="Helical" evidence="2">
    <location>
        <begin position="380"/>
        <end position="404"/>
    </location>
</feature>
<keyword evidence="6" id="KW-1185">Reference proteome</keyword>
<feature type="transmembrane region" description="Helical" evidence="2">
    <location>
        <begin position="458"/>
        <end position="478"/>
    </location>
</feature>
<dbReference type="PANTHER" id="PTHR46825:SF9">
    <property type="entry name" value="BETA-LACTAMASE-RELATED DOMAIN-CONTAINING PROTEIN"/>
    <property type="match status" value="1"/>
</dbReference>
<dbReference type="PANTHER" id="PTHR46825">
    <property type="entry name" value="D-ALANYL-D-ALANINE-CARBOXYPEPTIDASE/ENDOPEPTIDASE AMPH"/>
    <property type="match status" value="1"/>
</dbReference>
<dbReference type="InterPro" id="IPR012338">
    <property type="entry name" value="Beta-lactam/transpept-like"/>
</dbReference>
<reference evidence="5 6" key="1">
    <citation type="submission" date="2023-07" db="EMBL/GenBank/DDBJ databases">
        <title>Sequencing the genomes of 1000 actinobacteria strains.</title>
        <authorList>
            <person name="Klenk H.-P."/>
        </authorList>
    </citation>
    <scope>NUCLEOTIDE SEQUENCE [LARGE SCALE GENOMIC DNA]</scope>
    <source>
        <strain evidence="5 6">DSM 44711</strain>
    </source>
</reference>
<accession>A0AAE3ZZP9</accession>
<feature type="chain" id="PRO_5041990068" evidence="3">
    <location>
        <begin position="20"/>
        <end position="538"/>
    </location>
</feature>
<feature type="compositionally biased region" description="Gly residues" evidence="1">
    <location>
        <begin position="493"/>
        <end position="515"/>
    </location>
</feature>
<dbReference type="Pfam" id="PF00144">
    <property type="entry name" value="Beta-lactamase"/>
    <property type="match status" value="1"/>
</dbReference>
<feature type="transmembrane region" description="Helical" evidence="2">
    <location>
        <begin position="425"/>
        <end position="446"/>
    </location>
</feature>
<organism evidence="5 6">
    <name type="scientific">Catenuloplanes niger</name>
    <dbReference type="NCBI Taxonomy" id="587534"/>
    <lineage>
        <taxon>Bacteria</taxon>
        <taxon>Bacillati</taxon>
        <taxon>Actinomycetota</taxon>
        <taxon>Actinomycetes</taxon>
        <taxon>Micromonosporales</taxon>
        <taxon>Micromonosporaceae</taxon>
        <taxon>Catenuloplanes</taxon>
    </lineage>
</organism>
<evidence type="ECO:0000256" key="2">
    <source>
        <dbReference type="SAM" id="Phobius"/>
    </source>
</evidence>
<feature type="region of interest" description="Disordered" evidence="1">
    <location>
        <begin position="490"/>
        <end position="538"/>
    </location>
</feature>
<dbReference type="RefSeq" id="WP_310428422.1">
    <property type="nucleotide sequence ID" value="NZ_JAVDYC010000001.1"/>
</dbReference>
<evidence type="ECO:0000256" key="3">
    <source>
        <dbReference type="SAM" id="SignalP"/>
    </source>
</evidence>
<evidence type="ECO:0000256" key="1">
    <source>
        <dbReference type="SAM" id="MobiDB-lite"/>
    </source>
</evidence>
<sequence>MLTHVIAALALAIAVPALPATRAGAVGVGVGATAAVDGSAIDAAVRAYRDATRIPGIAVAVVRGRTVLHAAGYGRTAAGAPVTDRTVLPIASLSKSVTALAVMQLVESGRIRLDAPVHDQLPEFTMADERAATITVRQLLDHTSGMSDTTYRPVSGHSPTTPRELVASMRGARLAADPGSRFEYHNPNYQVAARLVEVAGGQDFQAYLHEHVFAPLGMTDSRTVDTARDLPSGDGPGHRMLAGIALAVPEPPAFGNGSGGVLSTARDMAAWLIAQNGQGRGPDGTAVVSAATIAAMHRPAAHRSYALGWTTGTTDSGTAVVDHTGGLITITAYQALLPHLGYGIVVVSNAGSQYGDAPDLGARLIDLIEGRQQRPLPTPVPLICADLATFLLTAGTVTLAIRGIRRSPAWARSHRLRRPATVLRLLPYLIPALALAVPHRVVSWLYRGSDISWVQAGYLYPAGTLLLLTTAVACLAVLGTRLLHATARTRAGTGRGRGSGSGAGSGSSAGSGAGSSAGSSSSVDGIDQNGPDRAAPGR</sequence>
<feature type="signal peptide" evidence="3">
    <location>
        <begin position="1"/>
        <end position="19"/>
    </location>
</feature>
<protein>
    <submittedName>
        <fullName evidence="5">CubicO group peptidase (Beta-lactamase class C family)</fullName>
    </submittedName>
</protein>
<keyword evidence="2" id="KW-0472">Membrane</keyword>
<evidence type="ECO:0000259" key="4">
    <source>
        <dbReference type="Pfam" id="PF00144"/>
    </source>
</evidence>
<dbReference type="Gene3D" id="3.40.710.10">
    <property type="entry name" value="DD-peptidase/beta-lactamase superfamily"/>
    <property type="match status" value="1"/>
</dbReference>
<keyword evidence="2" id="KW-0812">Transmembrane</keyword>
<dbReference type="Proteomes" id="UP001183629">
    <property type="component" value="Unassembled WGS sequence"/>
</dbReference>
<keyword evidence="2" id="KW-1133">Transmembrane helix</keyword>
<dbReference type="InterPro" id="IPR050491">
    <property type="entry name" value="AmpC-like"/>
</dbReference>